<dbReference type="Proteomes" id="UP000299102">
    <property type="component" value="Unassembled WGS sequence"/>
</dbReference>
<proteinExistence type="predicted"/>
<protein>
    <submittedName>
        <fullName evidence="1">Uncharacterized protein</fullName>
    </submittedName>
</protein>
<evidence type="ECO:0000313" key="2">
    <source>
        <dbReference type="Proteomes" id="UP000299102"/>
    </source>
</evidence>
<dbReference type="EMBL" id="BGZK01001032">
    <property type="protein sequence ID" value="GBP69165.1"/>
    <property type="molecule type" value="Genomic_DNA"/>
</dbReference>
<reference evidence="1 2" key="1">
    <citation type="journal article" date="2019" name="Commun. Biol.">
        <title>The bagworm genome reveals a unique fibroin gene that provides high tensile strength.</title>
        <authorList>
            <person name="Kono N."/>
            <person name="Nakamura H."/>
            <person name="Ohtoshi R."/>
            <person name="Tomita M."/>
            <person name="Numata K."/>
            <person name="Arakawa K."/>
        </authorList>
    </citation>
    <scope>NUCLEOTIDE SEQUENCE [LARGE SCALE GENOMIC DNA]</scope>
</reference>
<keyword evidence="2" id="KW-1185">Reference proteome</keyword>
<evidence type="ECO:0000313" key="1">
    <source>
        <dbReference type="EMBL" id="GBP69165.1"/>
    </source>
</evidence>
<dbReference type="AlphaFoldDB" id="A0A4C1Y438"/>
<comment type="caution">
    <text evidence="1">The sequence shown here is derived from an EMBL/GenBank/DDBJ whole genome shotgun (WGS) entry which is preliminary data.</text>
</comment>
<name>A0A4C1Y438_EUMVA</name>
<sequence>MYAPFGVRFTPARGASPTVALHMRAAAEEAKGGRGPYLGGPSPIFKFEYTATCIMEIDSRITGGRSARTSFVTKWVRRVAAQDQAGSYPPGGYLIDIKEHRLDSMETIHLVPLCLRSSFKNVGCAKMLSVLRSPPPLSPG</sequence>
<organism evidence="1 2">
    <name type="scientific">Eumeta variegata</name>
    <name type="common">Bagworm moth</name>
    <name type="synonym">Eumeta japonica</name>
    <dbReference type="NCBI Taxonomy" id="151549"/>
    <lineage>
        <taxon>Eukaryota</taxon>
        <taxon>Metazoa</taxon>
        <taxon>Ecdysozoa</taxon>
        <taxon>Arthropoda</taxon>
        <taxon>Hexapoda</taxon>
        <taxon>Insecta</taxon>
        <taxon>Pterygota</taxon>
        <taxon>Neoptera</taxon>
        <taxon>Endopterygota</taxon>
        <taxon>Lepidoptera</taxon>
        <taxon>Glossata</taxon>
        <taxon>Ditrysia</taxon>
        <taxon>Tineoidea</taxon>
        <taxon>Psychidae</taxon>
        <taxon>Oiketicinae</taxon>
        <taxon>Eumeta</taxon>
    </lineage>
</organism>
<gene>
    <name evidence="1" type="ORF">EVAR_98236_1</name>
</gene>
<accession>A0A4C1Y438</accession>